<sequence length="140" mass="15067">MASSDPSKRPRPGQPDSQCHRLPVPNAPDSAPNSLERLMEVTLAKIHSYLKFNPSPKNPNLTPNPCQAKPSLPTSTREPGSFKPPGDKEQMPPLRKRRNSDGGRNLGSNGLPAAAGEGSRRALRDEEVYAPIDVLPQTGG</sequence>
<proteinExistence type="predicted"/>
<keyword evidence="3" id="KW-1185">Reference proteome</keyword>
<name>A0A8S0P716_OLEEU</name>
<dbReference type="OrthoDB" id="1641903at2759"/>
<dbReference type="AlphaFoldDB" id="A0A8S0P716"/>
<feature type="region of interest" description="Disordered" evidence="1">
    <location>
        <begin position="51"/>
        <end position="140"/>
    </location>
</feature>
<comment type="caution">
    <text evidence="2">The sequence shown here is derived from an EMBL/GenBank/DDBJ whole genome shotgun (WGS) entry which is preliminary data.</text>
</comment>
<reference evidence="2 3" key="1">
    <citation type="submission" date="2019-12" db="EMBL/GenBank/DDBJ databases">
        <authorList>
            <person name="Alioto T."/>
            <person name="Alioto T."/>
            <person name="Gomez Garrido J."/>
        </authorList>
    </citation>
    <scope>NUCLEOTIDE SEQUENCE [LARGE SCALE GENOMIC DNA]</scope>
</reference>
<evidence type="ECO:0000313" key="2">
    <source>
        <dbReference type="EMBL" id="CAA2933923.1"/>
    </source>
</evidence>
<gene>
    <name evidence="2" type="ORF">OLEA9_A064412</name>
</gene>
<dbReference type="EMBL" id="CACTIH010000008">
    <property type="protein sequence ID" value="CAA2933923.1"/>
    <property type="molecule type" value="Genomic_DNA"/>
</dbReference>
<feature type="region of interest" description="Disordered" evidence="1">
    <location>
        <begin position="1"/>
        <end position="34"/>
    </location>
</feature>
<organism evidence="2 3">
    <name type="scientific">Olea europaea subsp. europaea</name>
    <dbReference type="NCBI Taxonomy" id="158383"/>
    <lineage>
        <taxon>Eukaryota</taxon>
        <taxon>Viridiplantae</taxon>
        <taxon>Streptophyta</taxon>
        <taxon>Embryophyta</taxon>
        <taxon>Tracheophyta</taxon>
        <taxon>Spermatophyta</taxon>
        <taxon>Magnoliopsida</taxon>
        <taxon>eudicotyledons</taxon>
        <taxon>Gunneridae</taxon>
        <taxon>Pentapetalae</taxon>
        <taxon>asterids</taxon>
        <taxon>lamiids</taxon>
        <taxon>Lamiales</taxon>
        <taxon>Oleaceae</taxon>
        <taxon>Oleeae</taxon>
        <taxon>Olea</taxon>
    </lineage>
</organism>
<evidence type="ECO:0000256" key="1">
    <source>
        <dbReference type="SAM" id="MobiDB-lite"/>
    </source>
</evidence>
<dbReference type="Proteomes" id="UP000594638">
    <property type="component" value="Unassembled WGS sequence"/>
</dbReference>
<protein>
    <submittedName>
        <fullName evidence="2">NADH dehydrogenase [ubiquinone] 1 beta subcomplex subunit 10-A</fullName>
    </submittedName>
</protein>
<evidence type="ECO:0000313" key="3">
    <source>
        <dbReference type="Proteomes" id="UP000594638"/>
    </source>
</evidence>
<accession>A0A8S0P716</accession>
<feature type="compositionally biased region" description="Basic and acidic residues" evidence="1">
    <location>
        <begin position="118"/>
        <end position="127"/>
    </location>
</feature>
<dbReference type="Gramene" id="OE9A064412T1">
    <property type="protein sequence ID" value="OE9A064412C1"/>
    <property type="gene ID" value="OE9A064412"/>
</dbReference>